<feature type="transmembrane region" description="Helical" evidence="9">
    <location>
        <begin position="166"/>
        <end position="185"/>
    </location>
</feature>
<feature type="binding site" evidence="7">
    <location>
        <position position="268"/>
    </location>
    <ligand>
        <name>Zn(2+)</name>
        <dbReference type="ChEBI" id="CHEBI:29105"/>
        <note>catalytic</note>
    </ligand>
</feature>
<evidence type="ECO:0000313" key="12">
    <source>
        <dbReference type="EMBL" id="CUV65360.1"/>
    </source>
</evidence>
<feature type="domain" description="Peptidase M48" evidence="10">
    <location>
        <begin position="199"/>
        <end position="397"/>
    </location>
</feature>
<comment type="similarity">
    <text evidence="8">Belongs to the peptidase M48 family.</text>
</comment>
<accession>A0A0S4XM22</accession>
<feature type="active site" evidence="6">
    <location>
        <position position="269"/>
    </location>
</feature>
<keyword evidence="9" id="KW-0472">Membrane</keyword>
<keyword evidence="9" id="KW-1133">Transmembrane helix</keyword>
<feature type="transmembrane region" description="Helical" evidence="9">
    <location>
        <begin position="6"/>
        <end position="28"/>
    </location>
</feature>
<feature type="binding site" evidence="7">
    <location>
        <position position="272"/>
    </location>
    <ligand>
        <name>Zn(2+)</name>
        <dbReference type="ChEBI" id="CHEBI:29105"/>
        <note>catalytic</note>
    </ligand>
</feature>
<feature type="binding site" evidence="7">
    <location>
        <position position="343"/>
    </location>
    <ligand>
        <name>Zn(2+)</name>
        <dbReference type="ChEBI" id="CHEBI:29105"/>
        <note>catalytic</note>
    </ligand>
</feature>
<keyword evidence="4 7" id="KW-0862">Zinc</keyword>
<feature type="active site" description="Proton donor" evidence="6">
    <location>
        <position position="347"/>
    </location>
</feature>
<comment type="cofactor">
    <cofactor evidence="7 8">
        <name>Zn(2+)</name>
        <dbReference type="ChEBI" id="CHEBI:29105"/>
    </cofactor>
    <text evidence="7 8">Binds 1 zinc ion per subunit.</text>
</comment>
<feature type="transmembrane region" description="Helical" evidence="9">
    <location>
        <begin position="95"/>
        <end position="120"/>
    </location>
</feature>
<evidence type="ECO:0000256" key="5">
    <source>
        <dbReference type="ARBA" id="ARBA00023049"/>
    </source>
</evidence>
<evidence type="ECO:0000256" key="2">
    <source>
        <dbReference type="ARBA" id="ARBA00022723"/>
    </source>
</evidence>
<feature type="domain" description="CAAX prenyl protease 1 N-terminal" evidence="11">
    <location>
        <begin position="38"/>
        <end position="195"/>
    </location>
</feature>
<evidence type="ECO:0000256" key="7">
    <source>
        <dbReference type="PIRSR" id="PIRSR627057-2"/>
    </source>
</evidence>
<protein>
    <submittedName>
        <fullName evidence="12">Putative Ste24 endopeptidase</fullName>
        <ecNumber evidence="12">3.4.24.84</ecNumber>
    </submittedName>
</protein>
<keyword evidence="2 7" id="KW-0479">Metal-binding</keyword>
<dbReference type="InterPro" id="IPR027057">
    <property type="entry name" value="CAXX_Prtase_1"/>
</dbReference>
<dbReference type="Pfam" id="PF16491">
    <property type="entry name" value="Peptidase_M48_N"/>
    <property type="match status" value="1"/>
</dbReference>
<reference evidence="12" key="1">
    <citation type="submission" date="2015-11" db="EMBL/GenBank/DDBJ databases">
        <authorList>
            <person name="Zhang Y."/>
            <person name="Guo Z."/>
        </authorList>
    </citation>
    <scope>NUCLEOTIDE SEQUENCE</scope>
    <source>
        <strain evidence="12">BN30871</strain>
    </source>
</reference>
<evidence type="ECO:0000259" key="10">
    <source>
        <dbReference type="Pfam" id="PF01435"/>
    </source>
</evidence>
<dbReference type="GO" id="GO:0046872">
    <property type="term" value="F:metal ion binding"/>
    <property type="evidence" value="ECO:0007669"/>
    <property type="project" value="UniProtKB-KW"/>
</dbReference>
<name>A0A0S4XM22_9BACT</name>
<evidence type="ECO:0000259" key="11">
    <source>
        <dbReference type="Pfam" id="PF16491"/>
    </source>
</evidence>
<dbReference type="GO" id="GO:0071586">
    <property type="term" value="P:CAAX-box protein processing"/>
    <property type="evidence" value="ECO:0007669"/>
    <property type="project" value="InterPro"/>
</dbReference>
<gene>
    <name evidence="12" type="ORF">BN3087_300002</name>
</gene>
<dbReference type="CDD" id="cd07343">
    <property type="entry name" value="M48A_Zmpste24p_like"/>
    <property type="match status" value="1"/>
</dbReference>
<dbReference type="PANTHER" id="PTHR10120">
    <property type="entry name" value="CAAX PRENYL PROTEASE 1"/>
    <property type="match status" value="1"/>
</dbReference>
<feature type="transmembrane region" description="Helical" evidence="9">
    <location>
        <begin position="141"/>
        <end position="160"/>
    </location>
</feature>
<dbReference type="GO" id="GO:0004222">
    <property type="term" value="F:metalloendopeptidase activity"/>
    <property type="evidence" value="ECO:0007669"/>
    <property type="project" value="InterPro"/>
</dbReference>
<dbReference type="EMBL" id="FAXN01000030">
    <property type="protein sequence ID" value="CUV65360.1"/>
    <property type="molecule type" value="Genomic_DNA"/>
</dbReference>
<organism evidence="12">
    <name type="scientific">Sulfurovum sp. enrichment culture clone C5</name>
    <dbReference type="NCBI Taxonomy" id="497650"/>
    <lineage>
        <taxon>Bacteria</taxon>
        <taxon>Pseudomonadati</taxon>
        <taxon>Campylobacterota</taxon>
        <taxon>Epsilonproteobacteria</taxon>
        <taxon>Campylobacterales</taxon>
        <taxon>Sulfurovaceae</taxon>
        <taxon>Sulfurovum</taxon>
        <taxon>environmental samples</taxon>
    </lineage>
</organism>
<dbReference type="InterPro" id="IPR001915">
    <property type="entry name" value="Peptidase_M48"/>
</dbReference>
<dbReference type="EC" id="3.4.24.84" evidence="12"/>
<keyword evidence="3 8" id="KW-0378">Hydrolase</keyword>
<evidence type="ECO:0000256" key="6">
    <source>
        <dbReference type="PIRSR" id="PIRSR627057-1"/>
    </source>
</evidence>
<evidence type="ECO:0000256" key="3">
    <source>
        <dbReference type="ARBA" id="ARBA00022801"/>
    </source>
</evidence>
<feature type="transmembrane region" description="Helical" evidence="9">
    <location>
        <begin position="62"/>
        <end position="80"/>
    </location>
</feature>
<evidence type="ECO:0000256" key="1">
    <source>
        <dbReference type="ARBA" id="ARBA00022670"/>
    </source>
</evidence>
<dbReference type="Pfam" id="PF01435">
    <property type="entry name" value="Peptidase_M48"/>
    <property type="match status" value="1"/>
</dbReference>
<dbReference type="AlphaFoldDB" id="A0A0S4XM22"/>
<evidence type="ECO:0000256" key="9">
    <source>
        <dbReference type="SAM" id="Phobius"/>
    </source>
</evidence>
<feature type="transmembrane region" description="Helical" evidence="9">
    <location>
        <begin position="317"/>
        <end position="338"/>
    </location>
</feature>
<evidence type="ECO:0000256" key="4">
    <source>
        <dbReference type="ARBA" id="ARBA00022833"/>
    </source>
</evidence>
<proteinExistence type="inferred from homology"/>
<keyword evidence="9" id="KW-0812">Transmembrane</keyword>
<keyword evidence="1 8" id="KW-0645">Protease</keyword>
<dbReference type="Gene3D" id="3.30.2010.10">
    <property type="entry name" value="Metalloproteases ('zincins'), catalytic domain"/>
    <property type="match status" value="1"/>
</dbReference>
<evidence type="ECO:0000256" key="8">
    <source>
        <dbReference type="RuleBase" id="RU003983"/>
    </source>
</evidence>
<sequence length="417" mass="48362">MLELLVILFSIYTALKVYISVMQLGFIISKREKEPILMSKEEYRTAANYSIEKEKVALFSHFLEYILFFWWVIFGFGFLYEEVSGIFDTTFKQSLIFIVGYFFIDYILALPISVYQTFVIDKKYGFTQTTPKIFLFDQIKSIVLFLTVGLAVISLLVWIIASFDLWWFYAFIFVVSLIMLINFIYPTIIAPMFNKFSPLADEELKVKIETLMEKSGMKSSGIFVMDASKRDARLNAYFGGLGKSKRVVLFDTLLEKLSHNELLAVLGHELGHFKHGDIWKNITLMTLLMFIVFFVLGNLPDTIFGQMHTAPIAGVKLIFILFVLPLITFVWLPIVSFFSRMHEYKADEYGSSMSSKENLISALLKLVKENKSFPRSHPIYIFFYYSHPPILDRLKSLGYNDKSNDNDNDFKITDFVK</sequence>
<dbReference type="InterPro" id="IPR032456">
    <property type="entry name" value="Peptidase_M48_N"/>
</dbReference>
<dbReference type="FunFam" id="3.30.2010.10:FF:000010">
    <property type="entry name" value="M48 family peptidase"/>
    <property type="match status" value="1"/>
</dbReference>
<keyword evidence="5 8" id="KW-0482">Metalloprotease</keyword>
<feature type="transmembrane region" description="Helical" evidence="9">
    <location>
        <begin position="278"/>
        <end position="297"/>
    </location>
</feature>